<dbReference type="InterPro" id="IPR000212">
    <property type="entry name" value="DNA_helicase_UvrD/REP"/>
</dbReference>
<keyword evidence="7" id="KW-0413">Isomerase</keyword>
<dbReference type="PROSITE" id="PS51217">
    <property type="entry name" value="UVRD_HELICASE_CTER"/>
    <property type="match status" value="1"/>
</dbReference>
<evidence type="ECO:0000259" key="13">
    <source>
        <dbReference type="PROSITE" id="PS51217"/>
    </source>
</evidence>
<dbReference type="AlphaFoldDB" id="A0A1F8H0I6"/>
<dbReference type="GO" id="GO:0003677">
    <property type="term" value="F:DNA binding"/>
    <property type="evidence" value="ECO:0007669"/>
    <property type="project" value="UniProtKB-KW"/>
</dbReference>
<dbReference type="GO" id="GO:0033202">
    <property type="term" value="C:DNA helicase complex"/>
    <property type="evidence" value="ECO:0007669"/>
    <property type="project" value="TreeGrafter"/>
</dbReference>
<accession>A0A1F8H0I6</accession>
<comment type="catalytic activity">
    <reaction evidence="8">
        <text>Couples ATP hydrolysis with the unwinding of duplex DNA by translocating in the 3'-5' direction.</text>
        <dbReference type="EC" id="5.6.2.4"/>
    </reaction>
</comment>
<reference evidence="14 15" key="1">
    <citation type="journal article" date="2016" name="Nat. Commun.">
        <title>Thousands of microbial genomes shed light on interconnected biogeochemical processes in an aquifer system.</title>
        <authorList>
            <person name="Anantharaman K."/>
            <person name="Brown C.T."/>
            <person name="Hug L.A."/>
            <person name="Sharon I."/>
            <person name="Castelle C.J."/>
            <person name="Probst A.J."/>
            <person name="Thomas B.C."/>
            <person name="Singh A."/>
            <person name="Wilkins M.J."/>
            <person name="Karaoz U."/>
            <person name="Brodie E.L."/>
            <person name="Williams K.H."/>
            <person name="Hubbard S.S."/>
            <person name="Banfield J.F."/>
        </authorList>
    </citation>
    <scope>NUCLEOTIDE SEQUENCE [LARGE SCALE GENOMIC DNA]</scope>
</reference>
<gene>
    <name evidence="14" type="ORF">A3I92_00645</name>
</gene>
<evidence type="ECO:0000256" key="2">
    <source>
        <dbReference type="ARBA" id="ARBA00022741"/>
    </source>
</evidence>
<dbReference type="Gene3D" id="3.40.50.300">
    <property type="entry name" value="P-loop containing nucleotide triphosphate hydrolases"/>
    <property type="match status" value="2"/>
</dbReference>
<evidence type="ECO:0000256" key="5">
    <source>
        <dbReference type="ARBA" id="ARBA00022840"/>
    </source>
</evidence>
<evidence type="ECO:0000256" key="9">
    <source>
        <dbReference type="ARBA" id="ARBA00034808"/>
    </source>
</evidence>
<proteinExistence type="inferred from homology"/>
<comment type="caution">
    <text evidence="14">The sequence shown here is derived from an EMBL/GenBank/DDBJ whole genome shotgun (WGS) entry which is preliminary data.</text>
</comment>
<dbReference type="CDD" id="cd18807">
    <property type="entry name" value="SF1_C_UvrD"/>
    <property type="match status" value="1"/>
</dbReference>
<evidence type="ECO:0000256" key="1">
    <source>
        <dbReference type="ARBA" id="ARBA00009922"/>
    </source>
</evidence>
<keyword evidence="2 11" id="KW-0547">Nucleotide-binding</keyword>
<dbReference type="InterPro" id="IPR014016">
    <property type="entry name" value="UvrD-like_ATP-bd"/>
</dbReference>
<dbReference type="Gene3D" id="1.10.486.10">
    <property type="entry name" value="PCRA, domain 4"/>
    <property type="match status" value="1"/>
</dbReference>
<dbReference type="SUPFAM" id="SSF52540">
    <property type="entry name" value="P-loop containing nucleoside triphosphate hydrolases"/>
    <property type="match status" value="1"/>
</dbReference>
<protein>
    <recommendedName>
        <fullName evidence="9">DNA 3'-5' helicase</fullName>
        <ecNumber evidence="9">5.6.2.4</ecNumber>
    </recommendedName>
</protein>
<keyword evidence="6" id="KW-0238">DNA-binding</keyword>
<dbReference type="InterPro" id="IPR014017">
    <property type="entry name" value="DNA_helicase_UvrD-like_C"/>
</dbReference>
<evidence type="ECO:0000256" key="11">
    <source>
        <dbReference type="PROSITE-ProRule" id="PRU00560"/>
    </source>
</evidence>
<dbReference type="InterPro" id="IPR027417">
    <property type="entry name" value="P-loop_NTPase"/>
</dbReference>
<evidence type="ECO:0000256" key="7">
    <source>
        <dbReference type="ARBA" id="ARBA00023235"/>
    </source>
</evidence>
<evidence type="ECO:0000256" key="10">
    <source>
        <dbReference type="ARBA" id="ARBA00048988"/>
    </source>
</evidence>
<dbReference type="PANTHER" id="PTHR11070">
    <property type="entry name" value="UVRD / RECB / PCRA DNA HELICASE FAMILY MEMBER"/>
    <property type="match status" value="1"/>
</dbReference>
<dbReference type="InterPro" id="IPR013986">
    <property type="entry name" value="DExx_box_DNA_helicase_dom_sf"/>
</dbReference>
<dbReference type="GO" id="GO:0005829">
    <property type="term" value="C:cytosol"/>
    <property type="evidence" value="ECO:0007669"/>
    <property type="project" value="TreeGrafter"/>
</dbReference>
<dbReference type="GO" id="GO:0005524">
    <property type="term" value="F:ATP binding"/>
    <property type="evidence" value="ECO:0007669"/>
    <property type="project" value="UniProtKB-UniRule"/>
</dbReference>
<keyword evidence="3 11" id="KW-0378">Hydrolase</keyword>
<feature type="domain" description="UvrD-like helicase C-terminal" evidence="13">
    <location>
        <begin position="313"/>
        <end position="574"/>
    </location>
</feature>
<keyword evidence="5 11" id="KW-0067">ATP-binding</keyword>
<dbReference type="Gene3D" id="1.10.10.160">
    <property type="match status" value="1"/>
</dbReference>
<evidence type="ECO:0000256" key="8">
    <source>
        <dbReference type="ARBA" id="ARBA00034617"/>
    </source>
</evidence>
<dbReference type="CDD" id="cd17932">
    <property type="entry name" value="DEXQc_UvrD"/>
    <property type="match status" value="1"/>
</dbReference>
<evidence type="ECO:0000259" key="12">
    <source>
        <dbReference type="PROSITE" id="PS51198"/>
    </source>
</evidence>
<feature type="domain" description="UvrD-like helicase ATP-binding" evidence="12">
    <location>
        <begin position="25"/>
        <end position="312"/>
    </location>
</feature>
<evidence type="ECO:0000256" key="6">
    <source>
        <dbReference type="ARBA" id="ARBA00023125"/>
    </source>
</evidence>
<comment type="similarity">
    <text evidence="1">Belongs to the helicase family. UvrD subfamily.</text>
</comment>
<evidence type="ECO:0000256" key="3">
    <source>
        <dbReference type="ARBA" id="ARBA00022801"/>
    </source>
</evidence>
<keyword evidence="4 11" id="KW-0347">Helicase</keyword>
<dbReference type="Pfam" id="PF00580">
    <property type="entry name" value="UvrD-helicase"/>
    <property type="match status" value="1"/>
</dbReference>
<feature type="binding site" evidence="11">
    <location>
        <begin position="46"/>
        <end position="53"/>
    </location>
    <ligand>
        <name>ATP</name>
        <dbReference type="ChEBI" id="CHEBI:30616"/>
    </ligand>
</feature>
<dbReference type="GO" id="GO:0000725">
    <property type="term" value="P:recombinational repair"/>
    <property type="evidence" value="ECO:0007669"/>
    <property type="project" value="TreeGrafter"/>
</dbReference>
<dbReference type="EC" id="5.6.2.4" evidence="9"/>
<evidence type="ECO:0000256" key="4">
    <source>
        <dbReference type="ARBA" id="ARBA00022806"/>
    </source>
</evidence>
<organism evidence="14 15">
    <name type="scientific">Candidatus Yanofskybacteria bacterium RIFCSPLOWO2_02_FULL_43_10b</name>
    <dbReference type="NCBI Taxonomy" id="1802704"/>
    <lineage>
        <taxon>Bacteria</taxon>
        <taxon>Candidatus Yanofskyibacteriota</taxon>
    </lineage>
</organism>
<dbReference type="Proteomes" id="UP000177676">
    <property type="component" value="Unassembled WGS sequence"/>
</dbReference>
<evidence type="ECO:0000313" key="15">
    <source>
        <dbReference type="Proteomes" id="UP000177676"/>
    </source>
</evidence>
<evidence type="ECO:0000313" key="14">
    <source>
        <dbReference type="EMBL" id="OGN31193.1"/>
    </source>
</evidence>
<dbReference type="PANTHER" id="PTHR11070:SF2">
    <property type="entry name" value="ATP-DEPENDENT DNA HELICASE SRS2"/>
    <property type="match status" value="1"/>
</dbReference>
<sequence>MPKNIQKKEPLLPKKNDLPAEQALKELNERQKEAVFHQKGPLLILAGAGSGKTKVIALRVANLIKNNIQPKQILAITFTNKAAGEMRERVFGLLCPKTSWGNFLGNQFPFISTFHSLGVFILRENHKILGINRNFSIFDEEDSLNLIKECLKELLLDQKQFQPARIRAIISKNKSELEGLEEAKVKADQSPFLKTAAAIFEKYEEKLSQHRALDFDDLIVKTVSLFSRFPEILKQYQEKWQYIHIDEYQDTNHAQYRLAKLLAQTSQNICCVGDLDQAIYQWRGADFRNILNFEKDWPQAAVITLEENYRSTQNILDAANAVIAKNRLRKPKNLFSRQGPGDKIKYFAAANELEEADFIARASQNLIRRKIPPQKIAVLFRANFQSRVLEEAFLRRQIPYQLIGVRFYQRKEVKDILAYLRASLNPQDLFSVKRIINVPGRGIGKALIAKYLAGAAGATAVLTAKEKETNLIKNFENILIKIKNQILEKQASQAIKASLKISGYRDFLNNGTEEGLARLANIEELASLAKKYDDLKPPQGIERLLDDVALMAEQDAIKDQSQSVKLMTVHSAKGLEFDTIFVSGLEQGLFPHFFLSGKDQFQKEEERRLFYVALTRAQKNIFLSGAFFRTVFGAKQINKPSDFLQDIPEYLMEPVNTEEDSLGSIEIK</sequence>
<comment type="catalytic activity">
    <reaction evidence="10">
        <text>ATP + H2O = ADP + phosphate + H(+)</text>
        <dbReference type="Rhea" id="RHEA:13065"/>
        <dbReference type="ChEBI" id="CHEBI:15377"/>
        <dbReference type="ChEBI" id="CHEBI:15378"/>
        <dbReference type="ChEBI" id="CHEBI:30616"/>
        <dbReference type="ChEBI" id="CHEBI:43474"/>
        <dbReference type="ChEBI" id="CHEBI:456216"/>
        <dbReference type="EC" id="5.6.2.4"/>
    </reaction>
</comment>
<dbReference type="PROSITE" id="PS51198">
    <property type="entry name" value="UVRD_HELICASE_ATP_BIND"/>
    <property type="match status" value="1"/>
</dbReference>
<dbReference type="Pfam" id="PF13361">
    <property type="entry name" value="UvrD_C"/>
    <property type="match status" value="1"/>
</dbReference>
<dbReference type="GO" id="GO:0043138">
    <property type="term" value="F:3'-5' DNA helicase activity"/>
    <property type="evidence" value="ECO:0007669"/>
    <property type="project" value="UniProtKB-EC"/>
</dbReference>
<name>A0A1F8H0I6_9BACT</name>
<dbReference type="GO" id="GO:0016887">
    <property type="term" value="F:ATP hydrolysis activity"/>
    <property type="evidence" value="ECO:0007669"/>
    <property type="project" value="RHEA"/>
</dbReference>
<dbReference type="EMBL" id="MGKS01000041">
    <property type="protein sequence ID" value="OGN31193.1"/>
    <property type="molecule type" value="Genomic_DNA"/>
</dbReference>